<dbReference type="PROSITE" id="PS50097">
    <property type="entry name" value="BTB"/>
    <property type="match status" value="1"/>
</dbReference>
<protein>
    <recommendedName>
        <fullName evidence="1">BTB domain-containing protein</fullName>
    </recommendedName>
</protein>
<dbReference type="InterPro" id="IPR000210">
    <property type="entry name" value="BTB/POZ_dom"/>
</dbReference>
<dbReference type="Pfam" id="PF00651">
    <property type="entry name" value="BTB"/>
    <property type="match status" value="2"/>
</dbReference>
<dbReference type="Proteomes" id="UP001328107">
    <property type="component" value="Unassembled WGS sequence"/>
</dbReference>
<dbReference type="SUPFAM" id="SSF54695">
    <property type="entry name" value="POZ domain"/>
    <property type="match status" value="2"/>
</dbReference>
<dbReference type="PANTHER" id="PTHR22744:SF14">
    <property type="entry name" value="BTB DOMAIN-CONTAINING PROTEIN-RELATED"/>
    <property type="match status" value="1"/>
</dbReference>
<organism evidence="2 3">
    <name type="scientific">Pristionchus mayeri</name>
    <dbReference type="NCBI Taxonomy" id="1317129"/>
    <lineage>
        <taxon>Eukaryota</taxon>
        <taxon>Metazoa</taxon>
        <taxon>Ecdysozoa</taxon>
        <taxon>Nematoda</taxon>
        <taxon>Chromadorea</taxon>
        <taxon>Rhabditida</taxon>
        <taxon>Rhabditina</taxon>
        <taxon>Diplogasteromorpha</taxon>
        <taxon>Diplogasteroidea</taxon>
        <taxon>Neodiplogasteridae</taxon>
        <taxon>Pristionchus</taxon>
    </lineage>
</organism>
<accession>A0AAN5D2U4</accession>
<comment type="caution">
    <text evidence="2">The sequence shown here is derived from an EMBL/GenBank/DDBJ whole genome shotgun (WGS) entry which is preliminary data.</text>
</comment>
<evidence type="ECO:0000313" key="3">
    <source>
        <dbReference type="Proteomes" id="UP001328107"/>
    </source>
</evidence>
<gene>
    <name evidence="2" type="ORF">PMAYCL1PPCAC_25232</name>
</gene>
<dbReference type="SMART" id="SM00225">
    <property type="entry name" value="BTB"/>
    <property type="match status" value="1"/>
</dbReference>
<reference evidence="3" key="1">
    <citation type="submission" date="2022-10" db="EMBL/GenBank/DDBJ databases">
        <title>Genome assembly of Pristionchus species.</title>
        <authorList>
            <person name="Yoshida K."/>
            <person name="Sommer R.J."/>
        </authorList>
    </citation>
    <scope>NUCLEOTIDE SEQUENCE [LARGE SCALE GENOMIC DNA]</scope>
    <source>
        <strain evidence="3">RS5460</strain>
    </source>
</reference>
<dbReference type="PANTHER" id="PTHR22744">
    <property type="entry name" value="HELIX LOOP HELIX PROTEIN 21-RELATED"/>
    <property type="match status" value="1"/>
</dbReference>
<keyword evidence="3" id="KW-1185">Reference proteome</keyword>
<evidence type="ECO:0000259" key="1">
    <source>
        <dbReference type="PROSITE" id="PS50097"/>
    </source>
</evidence>
<name>A0AAN5D2U4_9BILA</name>
<proteinExistence type="predicted"/>
<sequence>PVFNAMFYGNFTERNKKEIELKGVDREGFHVMLKILCNPIFEIEEDMRLLESLLVLGNLYDIKAVIDRVEDILCKTDKLSPEEKLLFADKHNSFRFIKLNIVVDEVFGEFNTYTHRLSIAPQMSNEYLQLSLSTKSVCEELLKNFSLEKHSDPEKHRLEEGRISMIRGENLMESIDEKDLVASGCFRTLFEFEADHNSGGIISSCGHNNKASNWIGGLLWVLDARCDIHRHADGENRYLLSFMLVVNEDQRTIFDWKAEGIIEIEPIFRAKGIVLMDESDPTYSTMVLDKSGKRINYDSENPYPIKKQFTFALDNNNRKGLTSCVCLIMNKQGSDWRYPGMCLKTRIHLTKVTGKSQEIHVSKQVRLRNKGICCLTVIRHFFILQYLSTVSTVFRTLFDDNSSDTANRLVLNDVKYQDCIEFLRWIYPSDVKNLEEDSLSRVVALAKRFNVIFVINQIARFLRLSPEEYAYSLQMVLHFGYAVDLQFHESLDDNVYEHTDWKSISKQIENTAAYKEMEDGKGREMLEWMIKNWTTADES</sequence>
<feature type="non-terminal residue" evidence="2">
    <location>
        <position position="539"/>
    </location>
</feature>
<dbReference type="InterPro" id="IPR011333">
    <property type="entry name" value="SKP1/BTB/POZ_sf"/>
</dbReference>
<feature type="non-terminal residue" evidence="2">
    <location>
        <position position="1"/>
    </location>
</feature>
<dbReference type="CDD" id="cd18186">
    <property type="entry name" value="BTB_POZ_ZBTB_KLHL-like"/>
    <property type="match status" value="1"/>
</dbReference>
<evidence type="ECO:0000313" key="2">
    <source>
        <dbReference type="EMBL" id="GMR55037.1"/>
    </source>
</evidence>
<dbReference type="AlphaFoldDB" id="A0AAN5D2U4"/>
<feature type="domain" description="BTB" evidence="1">
    <location>
        <begin position="386"/>
        <end position="435"/>
    </location>
</feature>
<dbReference type="EMBL" id="BTRK01000005">
    <property type="protein sequence ID" value="GMR55037.1"/>
    <property type="molecule type" value="Genomic_DNA"/>
</dbReference>
<dbReference type="Gene3D" id="3.30.710.10">
    <property type="entry name" value="Potassium Channel Kv1.1, Chain A"/>
    <property type="match status" value="2"/>
</dbReference>